<dbReference type="GO" id="GO:0047631">
    <property type="term" value="F:ADP-ribose diphosphatase activity"/>
    <property type="evidence" value="ECO:0007669"/>
    <property type="project" value="TreeGrafter"/>
</dbReference>
<dbReference type="PANTHER" id="PTHR16509">
    <property type="match status" value="1"/>
</dbReference>
<reference evidence="1" key="1">
    <citation type="submission" date="2019-02" db="EMBL/GenBank/DDBJ databases">
        <authorList>
            <person name="Vechtova P."/>
            <person name="Dzyuba B."/>
            <person name="Dzyuba V."/>
            <person name="Silveira A.N."/>
            <person name="Silveira R.V."/>
            <person name="Fussy Z."/>
            <person name="Grubhoffer L."/>
            <person name="Rodina M."/>
            <person name="Sterba J."/>
        </authorList>
    </citation>
    <scope>NUCLEOTIDE SEQUENCE</scope>
</reference>
<dbReference type="AlphaFoldDB" id="A0A5J6SDK1"/>
<dbReference type="GO" id="GO:0047734">
    <property type="term" value="F:CDP-glycerol diphosphatase activity"/>
    <property type="evidence" value="ECO:0007669"/>
    <property type="project" value="TreeGrafter"/>
</dbReference>
<dbReference type="SUPFAM" id="SSF56300">
    <property type="entry name" value="Metallo-dependent phosphatases"/>
    <property type="match status" value="1"/>
</dbReference>
<dbReference type="Gene3D" id="3.60.21.10">
    <property type="match status" value="1"/>
</dbReference>
<dbReference type="InterPro" id="IPR029052">
    <property type="entry name" value="Metallo-depent_PP-like"/>
</dbReference>
<evidence type="ECO:0000313" key="1">
    <source>
        <dbReference type="EMBL" id="QFF91292.1"/>
    </source>
</evidence>
<dbReference type="EMBL" id="MK545245">
    <property type="protein sequence ID" value="QFF91292.1"/>
    <property type="molecule type" value="mRNA"/>
</dbReference>
<organism evidence="1">
    <name type="scientific">Potamotrygon motoro</name>
    <name type="common">Ocellate river stingray</name>
    <name type="synonym">Taeniura motoro</name>
    <dbReference type="NCBI Taxonomy" id="86373"/>
    <lineage>
        <taxon>Eukaryota</taxon>
        <taxon>Metazoa</taxon>
        <taxon>Chordata</taxon>
        <taxon>Craniata</taxon>
        <taxon>Vertebrata</taxon>
        <taxon>Chondrichthyes</taxon>
        <taxon>Elasmobranchii</taxon>
        <taxon>Batoidea</taxon>
        <taxon>Myliobatiformes</taxon>
        <taxon>Potamotrygonidae</taxon>
        <taxon>Potamotrygon</taxon>
    </lineage>
</organism>
<dbReference type="GO" id="GO:0030145">
    <property type="term" value="F:manganese ion binding"/>
    <property type="evidence" value="ECO:0007669"/>
    <property type="project" value="TreeGrafter"/>
</dbReference>
<gene>
    <name evidence="1" type="primary">ADPRM</name>
</gene>
<accession>A0A5J6SDK1</accession>
<dbReference type="PANTHER" id="PTHR16509:SF1">
    <property type="entry name" value="MANGANESE-DEPENDENT ADP-RIBOSE_CDP-ALCOHOL DIPHOSPHATASE"/>
    <property type="match status" value="1"/>
</dbReference>
<name>A0A5J6SDK1_POTMO</name>
<sequence length="77" mass="8863">MLSMLQAHSSVVCFIAGHDHDGGYYLDDCGIHHLTFEGVIETSPESQAFGTVHVYEDRMILEGRGRIPRRVLWYRER</sequence>
<dbReference type="GO" id="GO:0008663">
    <property type="term" value="F:2',3'-cyclic-nucleotide 2'-phosphodiesterase activity"/>
    <property type="evidence" value="ECO:0007669"/>
    <property type="project" value="TreeGrafter"/>
</dbReference>
<protein>
    <submittedName>
        <fullName evidence="1">ADP-ribose/CDP-alcohol diphosphatase, manganese dependent isoform 3</fullName>
    </submittedName>
</protein>
<proteinExistence type="evidence at transcript level"/>